<dbReference type="PROSITE" id="PS50889">
    <property type="entry name" value="S4"/>
    <property type="match status" value="1"/>
</dbReference>
<keyword evidence="7" id="KW-1185">Reference proteome</keyword>
<evidence type="ECO:0000256" key="3">
    <source>
        <dbReference type="PROSITE-ProRule" id="PRU00182"/>
    </source>
</evidence>
<dbReference type="SUPFAM" id="SSF55174">
    <property type="entry name" value="Alpha-L RNA-binding motif"/>
    <property type="match status" value="1"/>
</dbReference>
<evidence type="ECO:0000259" key="5">
    <source>
        <dbReference type="SMART" id="SM00363"/>
    </source>
</evidence>
<organism evidence="6 7">
    <name type="scientific">Tenacibaculum platacis</name>
    <dbReference type="NCBI Taxonomy" id="3137852"/>
    <lineage>
        <taxon>Bacteria</taxon>
        <taxon>Pseudomonadati</taxon>
        <taxon>Bacteroidota</taxon>
        <taxon>Flavobacteriia</taxon>
        <taxon>Flavobacteriales</taxon>
        <taxon>Flavobacteriaceae</taxon>
        <taxon>Tenacibaculum</taxon>
    </lineage>
</organism>
<dbReference type="Pfam" id="PF00849">
    <property type="entry name" value="PseudoU_synth_2"/>
    <property type="match status" value="1"/>
</dbReference>
<dbReference type="PANTHER" id="PTHR21600:SF44">
    <property type="entry name" value="RIBOSOMAL LARGE SUBUNIT PSEUDOURIDINE SYNTHASE D"/>
    <property type="match status" value="1"/>
</dbReference>
<dbReference type="InterPro" id="IPR006145">
    <property type="entry name" value="PsdUridine_synth_RsuA/RluA"/>
</dbReference>
<dbReference type="SMART" id="SM00363">
    <property type="entry name" value="S4"/>
    <property type="match status" value="1"/>
</dbReference>
<dbReference type="SUPFAM" id="SSF55120">
    <property type="entry name" value="Pseudouridine synthase"/>
    <property type="match status" value="1"/>
</dbReference>
<evidence type="ECO:0000256" key="4">
    <source>
        <dbReference type="RuleBase" id="RU362028"/>
    </source>
</evidence>
<dbReference type="InterPro" id="IPR006224">
    <property type="entry name" value="PsdUridine_synth_RluA-like_CS"/>
</dbReference>
<dbReference type="InterPro" id="IPR020103">
    <property type="entry name" value="PsdUridine_synth_cat_dom_sf"/>
</dbReference>
<dbReference type="EMBL" id="CAXIXY010000006">
    <property type="protein sequence ID" value="CAL2092402.1"/>
    <property type="molecule type" value="Genomic_DNA"/>
</dbReference>
<dbReference type="NCBIfam" id="TIGR00005">
    <property type="entry name" value="rluA_subfam"/>
    <property type="match status" value="1"/>
</dbReference>
<dbReference type="InterPro" id="IPR002942">
    <property type="entry name" value="S4_RNA-bd"/>
</dbReference>
<dbReference type="InterPro" id="IPR006225">
    <property type="entry name" value="PsdUridine_synth_RluC/D"/>
</dbReference>
<dbReference type="PROSITE" id="PS01129">
    <property type="entry name" value="PSI_RLU"/>
    <property type="match status" value="1"/>
</dbReference>
<dbReference type="InterPro" id="IPR050188">
    <property type="entry name" value="RluA_PseudoU_synthase"/>
</dbReference>
<comment type="similarity">
    <text evidence="1 4">Belongs to the pseudouridine synthase RluA family.</text>
</comment>
<evidence type="ECO:0000313" key="7">
    <source>
        <dbReference type="Proteomes" id="UP001497416"/>
    </source>
</evidence>
<sequence>MQEENHDIQAENSELYEHYRFTATDGQEPLRVDKFLMNFIENATRNKIQQAAKAGNILVNDVSVKSNYKVKPKDVVRVVLAHPPHENLLVAEDIPINIVYEDDDVIVVNKESGMVVHPGHGNYTGTLVNGLIHHIENLPKNSNERPGLVHRIDKDTSGLLVVAKTEYAMAHLSKQFFDKTTERLYYALVWGNVEEDSGTIEGHIGRSLKNRLQMSVFPDGEFGKPAVTHYKVIERFTYVTLVQCKLETGRTHQIRAHFKYIGHTLFNDERYGGDQILKGTTFTKYKQFVDNCFKVLPRQALHAKTLGFVHPTSGEYMEFNSEIPDDIEQCLEKWRRYSINSTDVE</sequence>
<dbReference type="CDD" id="cd00165">
    <property type="entry name" value="S4"/>
    <property type="match status" value="1"/>
</dbReference>
<protein>
    <recommendedName>
        <fullName evidence="4">Pseudouridine synthase</fullName>
        <ecNumber evidence="4">5.4.99.-</ecNumber>
    </recommendedName>
</protein>
<keyword evidence="3" id="KW-0694">RNA-binding</keyword>
<dbReference type="Pfam" id="PF01479">
    <property type="entry name" value="S4"/>
    <property type="match status" value="1"/>
</dbReference>
<name>A0ABM9P596_9FLAO</name>
<dbReference type="PANTHER" id="PTHR21600">
    <property type="entry name" value="MITOCHONDRIAL RNA PSEUDOURIDINE SYNTHASE"/>
    <property type="match status" value="1"/>
</dbReference>
<dbReference type="InterPro" id="IPR036986">
    <property type="entry name" value="S4_RNA-bd_sf"/>
</dbReference>
<dbReference type="Proteomes" id="UP001497416">
    <property type="component" value="Unassembled WGS sequence"/>
</dbReference>
<evidence type="ECO:0000256" key="2">
    <source>
        <dbReference type="ARBA" id="ARBA00023235"/>
    </source>
</evidence>
<dbReference type="EC" id="5.4.99.-" evidence="4"/>
<dbReference type="RefSeq" id="WP_348713342.1">
    <property type="nucleotide sequence ID" value="NZ_CAXIXY010000006.1"/>
</dbReference>
<comment type="function">
    <text evidence="4">Responsible for synthesis of pseudouridine from uracil.</text>
</comment>
<dbReference type="Gene3D" id="3.30.2350.10">
    <property type="entry name" value="Pseudouridine synthase"/>
    <property type="match status" value="1"/>
</dbReference>
<reference evidence="6 7" key="1">
    <citation type="submission" date="2024-05" db="EMBL/GenBank/DDBJ databases">
        <authorList>
            <person name="Duchaud E."/>
        </authorList>
    </citation>
    <scope>NUCLEOTIDE SEQUENCE [LARGE SCALE GENOMIC DNA]</scope>
    <source>
        <strain evidence="6">Ena-SAMPLE-TAB-13-05-2024-13:56:06:370-140302</strain>
    </source>
</reference>
<comment type="catalytic activity">
    <reaction evidence="4">
        <text>a uridine in RNA = a pseudouridine in RNA</text>
        <dbReference type="Rhea" id="RHEA:48348"/>
        <dbReference type="Rhea" id="RHEA-COMP:12068"/>
        <dbReference type="Rhea" id="RHEA-COMP:12069"/>
        <dbReference type="ChEBI" id="CHEBI:65314"/>
        <dbReference type="ChEBI" id="CHEBI:65315"/>
    </reaction>
</comment>
<dbReference type="CDD" id="cd02869">
    <property type="entry name" value="PseudoU_synth_RluA_like"/>
    <property type="match status" value="1"/>
</dbReference>
<evidence type="ECO:0000313" key="6">
    <source>
        <dbReference type="EMBL" id="CAL2092402.1"/>
    </source>
</evidence>
<gene>
    <name evidence="6" type="ORF">T190607A01A_40411</name>
</gene>
<feature type="domain" description="RNA-binding S4" evidence="5">
    <location>
        <begin position="30"/>
        <end position="95"/>
    </location>
</feature>
<dbReference type="Gene3D" id="3.10.290.10">
    <property type="entry name" value="RNA-binding S4 domain"/>
    <property type="match status" value="1"/>
</dbReference>
<accession>A0ABM9P596</accession>
<evidence type="ECO:0000256" key="1">
    <source>
        <dbReference type="ARBA" id="ARBA00010876"/>
    </source>
</evidence>
<comment type="caution">
    <text evidence="6">The sequence shown here is derived from an EMBL/GenBank/DDBJ whole genome shotgun (WGS) entry which is preliminary data.</text>
</comment>
<proteinExistence type="inferred from homology"/>
<dbReference type="GO" id="GO:0016853">
    <property type="term" value="F:isomerase activity"/>
    <property type="evidence" value="ECO:0007669"/>
    <property type="project" value="UniProtKB-KW"/>
</dbReference>
<keyword evidence="2 4" id="KW-0413">Isomerase</keyword>